<evidence type="ECO:0000256" key="3">
    <source>
        <dbReference type="SAM" id="Phobius"/>
    </source>
</evidence>
<feature type="modified residue" description="4-aspartylphosphate" evidence="2">
    <location>
        <position position="54"/>
    </location>
</feature>
<evidence type="ECO:0000259" key="4">
    <source>
        <dbReference type="PROSITE" id="PS50110"/>
    </source>
</evidence>
<dbReference type="InterPro" id="IPR001789">
    <property type="entry name" value="Sig_transdc_resp-reg_receiver"/>
</dbReference>
<dbReference type="PANTHER" id="PTHR44591">
    <property type="entry name" value="STRESS RESPONSE REGULATOR PROTEIN 1"/>
    <property type="match status" value="1"/>
</dbReference>
<dbReference type="SMART" id="SM00448">
    <property type="entry name" value="REC"/>
    <property type="match status" value="1"/>
</dbReference>
<evidence type="ECO:0000313" key="6">
    <source>
        <dbReference type="Proteomes" id="UP000253083"/>
    </source>
</evidence>
<dbReference type="InterPro" id="IPR050595">
    <property type="entry name" value="Bact_response_regulator"/>
</dbReference>
<dbReference type="OrthoDB" id="236568at2"/>
<dbReference type="Gene3D" id="3.40.50.2300">
    <property type="match status" value="1"/>
</dbReference>
<dbReference type="PANTHER" id="PTHR44591:SF3">
    <property type="entry name" value="RESPONSE REGULATORY DOMAIN-CONTAINING PROTEIN"/>
    <property type="match status" value="1"/>
</dbReference>
<gene>
    <name evidence="5" type="ORF">DFR28_10456</name>
</gene>
<feature type="domain" description="Response regulatory" evidence="4">
    <location>
        <begin position="5"/>
        <end position="121"/>
    </location>
</feature>
<keyword evidence="6" id="KW-1185">Reference proteome</keyword>
<proteinExistence type="predicted"/>
<evidence type="ECO:0000313" key="5">
    <source>
        <dbReference type="EMBL" id="RBP49130.1"/>
    </source>
</evidence>
<comment type="caution">
    <text evidence="5">The sequence shown here is derived from an EMBL/GenBank/DDBJ whole genome shotgun (WGS) entry which is preliminary data.</text>
</comment>
<reference evidence="5 6" key="1">
    <citation type="submission" date="2018-06" db="EMBL/GenBank/DDBJ databases">
        <title>Genomic Encyclopedia of Type Strains, Phase IV (KMG-IV): sequencing the most valuable type-strain genomes for metagenomic binning, comparative biology and taxonomic classification.</title>
        <authorList>
            <person name="Goeker M."/>
        </authorList>
    </citation>
    <scope>NUCLEOTIDE SEQUENCE [LARGE SCALE GENOMIC DNA]</scope>
    <source>
        <strain evidence="5 6">DSM 24032</strain>
    </source>
</reference>
<keyword evidence="1 2" id="KW-0597">Phosphoprotein</keyword>
<dbReference type="SUPFAM" id="SSF52172">
    <property type="entry name" value="CheY-like"/>
    <property type="match status" value="1"/>
</dbReference>
<dbReference type="InterPro" id="IPR011006">
    <property type="entry name" value="CheY-like_superfamily"/>
</dbReference>
<dbReference type="InParanoid" id="A0A395JGM0"/>
<dbReference type="Pfam" id="PF00072">
    <property type="entry name" value="Response_reg"/>
    <property type="match status" value="1"/>
</dbReference>
<dbReference type="RefSeq" id="WP_113954999.1">
    <property type="nucleotide sequence ID" value="NZ_QNRT01000004.1"/>
</dbReference>
<protein>
    <submittedName>
        <fullName evidence="5">Response regulator receiver domain-containing protein</fullName>
    </submittedName>
</protein>
<name>A0A395JGM0_9GAMM</name>
<evidence type="ECO:0000256" key="1">
    <source>
        <dbReference type="ARBA" id="ARBA00022553"/>
    </source>
</evidence>
<dbReference type="GO" id="GO:0000160">
    <property type="term" value="P:phosphorelay signal transduction system"/>
    <property type="evidence" value="ECO:0007669"/>
    <property type="project" value="InterPro"/>
</dbReference>
<keyword evidence="3" id="KW-1133">Transmembrane helix</keyword>
<organism evidence="5 6">
    <name type="scientific">Arenicella xantha</name>
    <dbReference type="NCBI Taxonomy" id="644221"/>
    <lineage>
        <taxon>Bacteria</taxon>
        <taxon>Pseudomonadati</taxon>
        <taxon>Pseudomonadota</taxon>
        <taxon>Gammaproteobacteria</taxon>
        <taxon>Arenicellales</taxon>
        <taxon>Arenicellaceae</taxon>
        <taxon>Arenicella</taxon>
    </lineage>
</organism>
<dbReference type="EMBL" id="QNRT01000004">
    <property type="protein sequence ID" value="RBP49130.1"/>
    <property type="molecule type" value="Genomic_DNA"/>
</dbReference>
<feature type="transmembrane region" description="Helical" evidence="3">
    <location>
        <begin position="227"/>
        <end position="247"/>
    </location>
</feature>
<dbReference type="Proteomes" id="UP000253083">
    <property type="component" value="Unassembled WGS sequence"/>
</dbReference>
<accession>A0A395JGM0</accession>
<keyword evidence="3" id="KW-0812">Transmembrane</keyword>
<sequence>MPTKTALIVDDSKTAHFKLKRILQRYDLSIDLAFSAEDALSYLSYRIPDVIFMDHSMRGMNGLEAIKIIKSNPATSNIPISMYTAESGDEYVRQARAAGAIDVLSKDIMTDLDVDRVVKHVNVGTLLGDIPPIEHDGQGATIEPLHHTELTPDLAAIRDQVASSMDIQQRRVRREIQDNTRVLINRFMREFRVVRDDVARHQKQQQTANTKLLSELRSKPRSKQPNWMYIGIGILTALALFSLIEMIKLRQEVSQLRAASASNQAAEIESIHAPIDDTSARPEGSSSSSDFEVQLNNLNLQSQFGFAEQALSGDRIRLVSDLLDSLDQTNFKGTLSLELHHGNFCTEADASGSLILPSEPLPVTQCQLISDTSRTYTSSTDTSVQFANMIDSADIIERGDLRLDLIALGVSAPSYQYPQLDRTTSSTEWNAVAAANNRITATLQPR</sequence>
<dbReference type="PROSITE" id="PS50110">
    <property type="entry name" value="RESPONSE_REGULATORY"/>
    <property type="match status" value="1"/>
</dbReference>
<dbReference type="CDD" id="cd00156">
    <property type="entry name" value="REC"/>
    <property type="match status" value="1"/>
</dbReference>
<keyword evidence="3" id="KW-0472">Membrane</keyword>
<dbReference type="AlphaFoldDB" id="A0A395JGM0"/>
<evidence type="ECO:0000256" key="2">
    <source>
        <dbReference type="PROSITE-ProRule" id="PRU00169"/>
    </source>
</evidence>